<feature type="compositionally biased region" description="Basic and acidic residues" evidence="1">
    <location>
        <begin position="77"/>
        <end position="87"/>
    </location>
</feature>
<gene>
    <name evidence="2" type="ORF">CU669_04255</name>
</gene>
<organism evidence="2 3">
    <name type="scientific">Paramagnetospirillum kuznetsovii</name>
    <dbReference type="NCBI Taxonomy" id="2053833"/>
    <lineage>
        <taxon>Bacteria</taxon>
        <taxon>Pseudomonadati</taxon>
        <taxon>Pseudomonadota</taxon>
        <taxon>Alphaproteobacteria</taxon>
        <taxon>Rhodospirillales</taxon>
        <taxon>Magnetospirillaceae</taxon>
        <taxon>Paramagnetospirillum</taxon>
    </lineage>
</organism>
<evidence type="ECO:0000313" key="2">
    <source>
        <dbReference type="EMBL" id="RAU23350.1"/>
    </source>
</evidence>
<protein>
    <submittedName>
        <fullName evidence="2">Uncharacterized protein</fullName>
    </submittedName>
</protein>
<sequence length="157" mass="15813">MVSLDGIIGSDGGAGIRSVQGASRSGAIRAVSESRPNFELPDTVITSRRPGSQPRDTFVLGGKKDDAASSSFQGRPQGRDGSSDTGREPTSTFLAQSLAQDSGGGEPVSSVSSRLRAGIDAYVRAAGTTTANADLGVEVLPPSGASLASGHVLDLAI</sequence>
<comment type="caution">
    <text evidence="2">The sequence shown here is derived from an EMBL/GenBank/DDBJ whole genome shotgun (WGS) entry which is preliminary data.</text>
</comment>
<feature type="compositionally biased region" description="Polar residues" evidence="1">
    <location>
        <begin position="88"/>
        <end position="100"/>
    </location>
</feature>
<evidence type="ECO:0000313" key="3">
    <source>
        <dbReference type="Proteomes" id="UP000251075"/>
    </source>
</evidence>
<dbReference type="AlphaFoldDB" id="A0A364P265"/>
<accession>A0A364P265</accession>
<keyword evidence="3" id="KW-1185">Reference proteome</keyword>
<reference evidence="2 3" key="1">
    <citation type="submission" date="2017-11" db="EMBL/GenBank/DDBJ databases">
        <title>Draft genome sequence of magnetotactic bacterium Magnetospirillum kuznetsovii LBB-42.</title>
        <authorList>
            <person name="Grouzdev D.S."/>
            <person name="Rysina M.S."/>
            <person name="Baslerov R.V."/>
            <person name="Koziaeva V."/>
        </authorList>
    </citation>
    <scope>NUCLEOTIDE SEQUENCE [LARGE SCALE GENOMIC DNA]</scope>
    <source>
        <strain evidence="2 3">LBB-42</strain>
    </source>
</reference>
<dbReference type="EMBL" id="PGTO01000002">
    <property type="protein sequence ID" value="RAU23350.1"/>
    <property type="molecule type" value="Genomic_DNA"/>
</dbReference>
<evidence type="ECO:0000256" key="1">
    <source>
        <dbReference type="SAM" id="MobiDB-lite"/>
    </source>
</evidence>
<name>A0A364P265_9PROT</name>
<feature type="region of interest" description="Disordered" evidence="1">
    <location>
        <begin position="1"/>
        <end position="113"/>
    </location>
</feature>
<proteinExistence type="predicted"/>
<dbReference type="Proteomes" id="UP000251075">
    <property type="component" value="Unassembled WGS sequence"/>
</dbReference>